<evidence type="ECO:0000313" key="3">
    <source>
        <dbReference type="Proteomes" id="UP000091820"/>
    </source>
</evidence>
<reference evidence="2" key="2">
    <citation type="submission" date="2020-05" db="UniProtKB">
        <authorList>
            <consortium name="EnsemblMetazoa"/>
        </authorList>
    </citation>
    <scope>IDENTIFICATION</scope>
    <source>
        <strain evidence="2">IAEA</strain>
    </source>
</reference>
<keyword evidence="3" id="KW-1185">Reference proteome</keyword>
<feature type="transmembrane region" description="Helical" evidence="1">
    <location>
        <begin position="6"/>
        <end position="25"/>
    </location>
</feature>
<evidence type="ECO:0000313" key="2">
    <source>
        <dbReference type="EnsemblMetazoa" id="GBRI001274-PA"/>
    </source>
</evidence>
<dbReference type="AlphaFoldDB" id="A0A1A9W079"/>
<accession>A0A1A9W079</accession>
<keyword evidence="1" id="KW-0812">Transmembrane</keyword>
<sequence length="111" mass="12596">MSSTYIVMHAIFSLFIKLYIHGSVLGRRRCSEEAPVKICFPMDFPKELLQFTSSIRTTLLSALSASYSVTSYYQQWNQAASYVMKGKCRENCKCLLLLGEKFACGMLTLKT</sequence>
<protein>
    <submittedName>
        <fullName evidence="2">Uncharacterized protein</fullName>
    </submittedName>
</protein>
<keyword evidence="1" id="KW-0472">Membrane</keyword>
<name>A0A1A9W079_9MUSC</name>
<proteinExistence type="predicted"/>
<dbReference type="Proteomes" id="UP000091820">
    <property type="component" value="Unassembled WGS sequence"/>
</dbReference>
<dbReference type="VEuPathDB" id="VectorBase:GBRI001274"/>
<keyword evidence="1" id="KW-1133">Transmembrane helix</keyword>
<reference evidence="3" key="1">
    <citation type="submission" date="2014-03" db="EMBL/GenBank/DDBJ databases">
        <authorList>
            <person name="Aksoy S."/>
            <person name="Warren W."/>
            <person name="Wilson R.K."/>
        </authorList>
    </citation>
    <scope>NUCLEOTIDE SEQUENCE [LARGE SCALE GENOMIC DNA]</scope>
    <source>
        <strain evidence="3">IAEA</strain>
    </source>
</reference>
<dbReference type="EnsemblMetazoa" id="GBRI001274-RA">
    <property type="protein sequence ID" value="GBRI001274-PA"/>
    <property type="gene ID" value="GBRI001274"/>
</dbReference>
<evidence type="ECO:0000256" key="1">
    <source>
        <dbReference type="SAM" id="Phobius"/>
    </source>
</evidence>
<organism evidence="2 3">
    <name type="scientific">Glossina brevipalpis</name>
    <dbReference type="NCBI Taxonomy" id="37001"/>
    <lineage>
        <taxon>Eukaryota</taxon>
        <taxon>Metazoa</taxon>
        <taxon>Ecdysozoa</taxon>
        <taxon>Arthropoda</taxon>
        <taxon>Hexapoda</taxon>
        <taxon>Insecta</taxon>
        <taxon>Pterygota</taxon>
        <taxon>Neoptera</taxon>
        <taxon>Endopterygota</taxon>
        <taxon>Diptera</taxon>
        <taxon>Brachycera</taxon>
        <taxon>Muscomorpha</taxon>
        <taxon>Hippoboscoidea</taxon>
        <taxon>Glossinidae</taxon>
        <taxon>Glossina</taxon>
    </lineage>
</organism>